<sequence length="138" mass="14873">MRAGCSDGDRKEPYGQERHIATMQRRHTGHVTGTRTGACAWGRSSERAGTLWGYRGQQQTMPQMHAQGCAGAAHRARRAERGPCKGHTGLDNSVDTVCRGRTVIGAKGQGKTHPNQGARGGEKLQRRPKPSTASGDKQ</sequence>
<gene>
    <name evidence="2" type="ORF">V6N11_061781</name>
</gene>
<protein>
    <submittedName>
        <fullName evidence="2">Uncharacterized protein</fullName>
    </submittedName>
</protein>
<comment type="caution">
    <text evidence="2">The sequence shown here is derived from an EMBL/GenBank/DDBJ whole genome shotgun (WGS) entry which is preliminary data.</text>
</comment>
<name>A0ABR1ZVL2_9ROSI</name>
<evidence type="ECO:0000313" key="3">
    <source>
        <dbReference type="Proteomes" id="UP001396334"/>
    </source>
</evidence>
<organism evidence="2 3">
    <name type="scientific">Hibiscus sabdariffa</name>
    <name type="common">roselle</name>
    <dbReference type="NCBI Taxonomy" id="183260"/>
    <lineage>
        <taxon>Eukaryota</taxon>
        <taxon>Viridiplantae</taxon>
        <taxon>Streptophyta</taxon>
        <taxon>Embryophyta</taxon>
        <taxon>Tracheophyta</taxon>
        <taxon>Spermatophyta</taxon>
        <taxon>Magnoliopsida</taxon>
        <taxon>eudicotyledons</taxon>
        <taxon>Gunneridae</taxon>
        <taxon>Pentapetalae</taxon>
        <taxon>rosids</taxon>
        <taxon>malvids</taxon>
        <taxon>Malvales</taxon>
        <taxon>Malvaceae</taxon>
        <taxon>Malvoideae</taxon>
        <taxon>Hibiscus</taxon>
    </lineage>
</organism>
<feature type="compositionally biased region" description="Basic and acidic residues" evidence="1">
    <location>
        <begin position="7"/>
        <end position="20"/>
    </location>
</feature>
<evidence type="ECO:0000256" key="1">
    <source>
        <dbReference type="SAM" id="MobiDB-lite"/>
    </source>
</evidence>
<dbReference type="EMBL" id="JBBPBN010000542">
    <property type="protein sequence ID" value="KAK8484753.1"/>
    <property type="molecule type" value="Genomic_DNA"/>
</dbReference>
<proteinExistence type="predicted"/>
<keyword evidence="3" id="KW-1185">Reference proteome</keyword>
<accession>A0ABR1ZVL2</accession>
<dbReference type="Proteomes" id="UP001396334">
    <property type="component" value="Unassembled WGS sequence"/>
</dbReference>
<evidence type="ECO:0000313" key="2">
    <source>
        <dbReference type="EMBL" id="KAK8484753.1"/>
    </source>
</evidence>
<feature type="region of interest" description="Disordered" evidence="1">
    <location>
        <begin position="1"/>
        <end position="37"/>
    </location>
</feature>
<feature type="region of interest" description="Disordered" evidence="1">
    <location>
        <begin position="72"/>
        <end position="138"/>
    </location>
</feature>
<reference evidence="2 3" key="1">
    <citation type="journal article" date="2024" name="G3 (Bethesda)">
        <title>Genome assembly of Hibiscus sabdariffa L. provides insights into metabolisms of medicinal natural products.</title>
        <authorList>
            <person name="Kim T."/>
        </authorList>
    </citation>
    <scope>NUCLEOTIDE SEQUENCE [LARGE SCALE GENOMIC DNA]</scope>
    <source>
        <strain evidence="2">TK-2024</strain>
        <tissue evidence="2">Old leaves</tissue>
    </source>
</reference>